<feature type="domain" description="Beta/gamma crystallin 'Greek key'" evidence="11">
    <location>
        <begin position="16"/>
        <end position="55"/>
    </location>
</feature>
<dbReference type="SUPFAM" id="SSF49695">
    <property type="entry name" value="gamma-Crystallin-like"/>
    <property type="match status" value="2"/>
</dbReference>
<evidence type="ECO:0000256" key="1">
    <source>
        <dbReference type="ARBA" id="ARBA00003689"/>
    </source>
</evidence>
<dbReference type="GO" id="GO:0005212">
    <property type="term" value="F:structural constituent of eye lens"/>
    <property type="evidence" value="ECO:0007669"/>
    <property type="project" value="UniProtKB-KW"/>
</dbReference>
<name>A0A7K4K775_9AVES</name>
<dbReference type="GO" id="GO:0002088">
    <property type="term" value="P:lens development in camera-type eye"/>
    <property type="evidence" value="ECO:0007669"/>
    <property type="project" value="TreeGrafter"/>
</dbReference>
<dbReference type="Proteomes" id="UP000545332">
    <property type="component" value="Unassembled WGS sequence"/>
</dbReference>
<evidence type="ECO:0000256" key="10">
    <source>
        <dbReference type="SAM" id="MobiDB-lite"/>
    </source>
</evidence>
<dbReference type="FunFam" id="2.60.20.10:FF:000002">
    <property type="entry name" value="Crystallin, beta B2"/>
    <property type="match status" value="1"/>
</dbReference>
<dbReference type="PRINTS" id="PR01367">
    <property type="entry name" value="BGCRYSTALLIN"/>
</dbReference>
<comment type="subunit">
    <text evidence="7">Homo/heterodimer, or complexes of higher-order. The structure of beta-crystallin oligomers seems to be stabilized through interactions between the N-terminal arms.</text>
</comment>
<dbReference type="OrthoDB" id="8525367at2759"/>
<keyword evidence="13" id="KW-1185">Reference proteome</keyword>
<comment type="function">
    <text evidence="1">Crystallins are the dominant structural components of the vertebrate eye lens.</text>
</comment>
<keyword evidence="6" id="KW-0007">Acetylation</keyword>
<dbReference type="PROSITE" id="PS50915">
    <property type="entry name" value="CRYSTALLIN_BETA_GAMMA"/>
    <property type="match status" value="3"/>
</dbReference>
<feature type="non-terminal residue" evidence="12">
    <location>
        <position position="226"/>
    </location>
</feature>
<dbReference type="Pfam" id="PF00030">
    <property type="entry name" value="Crystall"/>
    <property type="match status" value="2"/>
</dbReference>
<dbReference type="InterPro" id="IPR050252">
    <property type="entry name" value="Beta/Gamma-Crystallin"/>
</dbReference>
<accession>A0A7K4K775</accession>
<evidence type="ECO:0000256" key="9">
    <source>
        <dbReference type="ARBA" id="ARBA00033396"/>
    </source>
</evidence>
<dbReference type="AlphaFoldDB" id="A0A7K4K775"/>
<evidence type="ECO:0000313" key="12">
    <source>
        <dbReference type="EMBL" id="NWI12062.1"/>
    </source>
</evidence>
<keyword evidence="5" id="KW-0677">Repeat</keyword>
<dbReference type="SMART" id="SM00247">
    <property type="entry name" value="XTALbg"/>
    <property type="match status" value="2"/>
</dbReference>
<feature type="non-terminal residue" evidence="12">
    <location>
        <position position="1"/>
    </location>
</feature>
<dbReference type="EMBL" id="VWPX01006279">
    <property type="protein sequence ID" value="NWI12062.1"/>
    <property type="molecule type" value="Genomic_DNA"/>
</dbReference>
<evidence type="ECO:0000256" key="5">
    <source>
        <dbReference type="ARBA" id="ARBA00022737"/>
    </source>
</evidence>
<organism evidence="12 13">
    <name type="scientific">Crypturellus soui</name>
    <dbReference type="NCBI Taxonomy" id="458187"/>
    <lineage>
        <taxon>Eukaryota</taxon>
        <taxon>Metazoa</taxon>
        <taxon>Chordata</taxon>
        <taxon>Craniata</taxon>
        <taxon>Vertebrata</taxon>
        <taxon>Euteleostomi</taxon>
        <taxon>Archelosauria</taxon>
        <taxon>Archosauria</taxon>
        <taxon>Dinosauria</taxon>
        <taxon>Saurischia</taxon>
        <taxon>Theropoda</taxon>
        <taxon>Coelurosauria</taxon>
        <taxon>Aves</taxon>
        <taxon>Palaeognathae</taxon>
        <taxon>Tinamiformes</taxon>
        <taxon>Tinamidae</taxon>
        <taxon>Crypturellus</taxon>
    </lineage>
</organism>
<evidence type="ECO:0000256" key="7">
    <source>
        <dbReference type="ARBA" id="ARBA00025922"/>
    </source>
</evidence>
<dbReference type="InterPro" id="IPR011024">
    <property type="entry name" value="G_crystallin-like"/>
</dbReference>
<evidence type="ECO:0000259" key="11">
    <source>
        <dbReference type="PROSITE" id="PS50915"/>
    </source>
</evidence>
<comment type="caution">
    <text evidence="12">The sequence shown here is derived from an EMBL/GenBank/DDBJ whole genome shotgun (WGS) entry which is preliminary data.</text>
</comment>
<sequence length="226" mass="25684">MASEHQMPASKQQPSSKIAIFEQENFQGRCHELNGACPNLKEAGVEKVGSILVHAGPWVGYEQASCKGEQFVFEKGEYPRWDSWTNSRRSDSITSLRPIKVVRAPRQPLPTRQAKVCNEKSSPAFPNLPSPPGCGSRAPRHRLSEPSLPRRPPQAPVSPLRAQRCRSCLGRWVGYQYPGYRGYQYLFEKGDYKDSSEFGAQHPQIQSVRRIRDMQWHQRGAYHPIN</sequence>
<dbReference type="PANTHER" id="PTHR11818">
    <property type="entry name" value="BETA/GAMMA CRYSTALLIN"/>
    <property type="match status" value="1"/>
</dbReference>
<evidence type="ECO:0000256" key="8">
    <source>
        <dbReference type="ARBA" id="ARBA00031014"/>
    </source>
</evidence>
<gene>
    <name evidence="12" type="primary">Crybb2</name>
    <name evidence="12" type="ORF">CRYSOU_R03804</name>
</gene>
<reference evidence="12 13" key="1">
    <citation type="submission" date="2019-09" db="EMBL/GenBank/DDBJ databases">
        <title>Bird 10,000 Genomes (B10K) Project - Family phase.</title>
        <authorList>
            <person name="Zhang G."/>
        </authorList>
    </citation>
    <scope>NUCLEOTIDE SEQUENCE [LARGE SCALE GENOMIC DNA]</scope>
    <source>
        <strain evidence="12">B10K-MSB-42743</strain>
        <tissue evidence="12">Heart</tissue>
    </source>
</reference>
<evidence type="ECO:0000256" key="3">
    <source>
        <dbReference type="ARBA" id="ARBA00019517"/>
    </source>
</evidence>
<comment type="similarity">
    <text evidence="2">Belongs to the beta/gamma-crystallin family.</text>
</comment>
<dbReference type="InterPro" id="IPR001064">
    <property type="entry name" value="Beta/gamma_crystallin"/>
</dbReference>
<dbReference type="GO" id="GO:0007601">
    <property type="term" value="P:visual perception"/>
    <property type="evidence" value="ECO:0007669"/>
    <property type="project" value="TreeGrafter"/>
</dbReference>
<proteinExistence type="inferred from homology"/>
<feature type="domain" description="Beta/gamma crystallin 'Greek key'" evidence="11">
    <location>
        <begin position="170"/>
        <end position="212"/>
    </location>
</feature>
<evidence type="ECO:0000256" key="6">
    <source>
        <dbReference type="ARBA" id="ARBA00022990"/>
    </source>
</evidence>
<evidence type="ECO:0000256" key="2">
    <source>
        <dbReference type="ARBA" id="ARBA00009646"/>
    </source>
</evidence>
<keyword evidence="4" id="KW-0273">Eye lens protein</keyword>
<dbReference type="PANTHER" id="PTHR11818:SF11">
    <property type="entry name" value="BETA-CRYSTALLIN B2"/>
    <property type="match status" value="1"/>
</dbReference>
<evidence type="ECO:0000313" key="13">
    <source>
        <dbReference type="Proteomes" id="UP000545332"/>
    </source>
</evidence>
<evidence type="ECO:0000256" key="4">
    <source>
        <dbReference type="ARBA" id="ARBA00022613"/>
    </source>
</evidence>
<feature type="region of interest" description="Disordered" evidence="10">
    <location>
        <begin position="103"/>
        <end position="159"/>
    </location>
</feature>
<feature type="domain" description="Beta/gamma crystallin 'Greek key'" evidence="11">
    <location>
        <begin position="56"/>
        <end position="100"/>
    </location>
</feature>
<protein>
    <recommendedName>
        <fullName evidence="3">Beta-crystallin B2</fullName>
    </recommendedName>
    <alternativeName>
        <fullName evidence="8">Beta-B2 crystallin</fullName>
    </alternativeName>
    <alternativeName>
        <fullName evidence="9">Beta-crystallin Bp</fullName>
    </alternativeName>
</protein>
<dbReference type="Gene3D" id="2.60.20.10">
    <property type="entry name" value="Crystallins"/>
    <property type="match status" value="2"/>
</dbReference>